<keyword evidence="3" id="KW-1185">Reference proteome</keyword>
<dbReference type="InterPro" id="IPR036736">
    <property type="entry name" value="ACP-like_sf"/>
</dbReference>
<dbReference type="RefSeq" id="WP_158036211.1">
    <property type="nucleotide sequence ID" value="NZ_BAAAZV010000017.1"/>
</dbReference>
<dbReference type="Gene3D" id="1.10.1200.10">
    <property type="entry name" value="ACP-like"/>
    <property type="match status" value="1"/>
</dbReference>
<dbReference type="Pfam" id="PF00550">
    <property type="entry name" value="PP-binding"/>
    <property type="match status" value="1"/>
</dbReference>
<organism evidence="2 3">
    <name type="scientific">Pseudoclavibacter caeni</name>
    <dbReference type="NCBI Taxonomy" id="908846"/>
    <lineage>
        <taxon>Bacteria</taxon>
        <taxon>Bacillati</taxon>
        <taxon>Actinomycetota</taxon>
        <taxon>Actinomycetes</taxon>
        <taxon>Micrococcales</taxon>
        <taxon>Microbacteriaceae</taxon>
        <taxon>Pseudoclavibacter</taxon>
    </lineage>
</organism>
<comment type="caution">
    <text evidence="2">The sequence shown here is derived from an EMBL/GenBank/DDBJ whole genome shotgun (WGS) entry which is preliminary data.</text>
</comment>
<dbReference type="PROSITE" id="PS50075">
    <property type="entry name" value="CARRIER"/>
    <property type="match status" value="1"/>
</dbReference>
<evidence type="ECO:0000313" key="3">
    <source>
        <dbReference type="Proteomes" id="UP000481339"/>
    </source>
</evidence>
<proteinExistence type="predicted"/>
<dbReference type="EMBL" id="WBKA01000003">
    <property type="protein sequence ID" value="KAB1632433.1"/>
    <property type="molecule type" value="Genomic_DNA"/>
</dbReference>
<reference evidence="2 3" key="1">
    <citation type="submission" date="2019-09" db="EMBL/GenBank/DDBJ databases">
        <title>Phylogeny of genus Pseudoclavibacter and closely related genus.</title>
        <authorList>
            <person name="Li Y."/>
        </authorList>
    </citation>
    <scope>NUCLEOTIDE SEQUENCE [LARGE SCALE GENOMIC DNA]</scope>
    <source>
        <strain evidence="2 3">JCM 16921</strain>
    </source>
</reference>
<evidence type="ECO:0000259" key="1">
    <source>
        <dbReference type="PROSITE" id="PS50075"/>
    </source>
</evidence>
<dbReference type="Proteomes" id="UP000481339">
    <property type="component" value="Unassembled WGS sequence"/>
</dbReference>
<evidence type="ECO:0000313" key="2">
    <source>
        <dbReference type="EMBL" id="KAB1632433.1"/>
    </source>
</evidence>
<dbReference type="OrthoDB" id="2455700at2"/>
<sequence length="81" mass="8975">MIDETTVRRQLAGFLRGTSAEDIDLDVDLFDQGLDSLSAMELVQQARDAGHDVGYVDLLGDSTPRGWLRLLERRAAEERGA</sequence>
<dbReference type="SUPFAM" id="SSF47336">
    <property type="entry name" value="ACP-like"/>
    <property type="match status" value="1"/>
</dbReference>
<accession>A0A7C8FQC9</accession>
<protein>
    <submittedName>
        <fullName evidence="2">Isochorismatase</fullName>
    </submittedName>
</protein>
<name>A0A7C8FQC9_9MICO</name>
<dbReference type="InterPro" id="IPR009081">
    <property type="entry name" value="PP-bd_ACP"/>
</dbReference>
<feature type="domain" description="Carrier" evidence="1">
    <location>
        <begin position="1"/>
        <end position="75"/>
    </location>
</feature>
<gene>
    <name evidence="2" type="ORF">F8O02_05395</name>
</gene>
<dbReference type="AlphaFoldDB" id="A0A7C8FQC9"/>